<organism evidence="6 7">
    <name type="scientific">Malassezia psittaci</name>
    <dbReference type="NCBI Taxonomy" id="1821823"/>
    <lineage>
        <taxon>Eukaryota</taxon>
        <taxon>Fungi</taxon>
        <taxon>Dikarya</taxon>
        <taxon>Basidiomycota</taxon>
        <taxon>Ustilaginomycotina</taxon>
        <taxon>Malasseziomycetes</taxon>
        <taxon>Malasseziales</taxon>
        <taxon>Malasseziaceae</taxon>
        <taxon>Malassezia</taxon>
    </lineage>
</organism>
<feature type="compositionally biased region" description="Acidic residues" evidence="4">
    <location>
        <begin position="75"/>
        <end position="102"/>
    </location>
</feature>
<dbReference type="PANTHER" id="PTHR10529">
    <property type="entry name" value="AP COMPLEX SUBUNIT MU"/>
    <property type="match status" value="1"/>
</dbReference>
<keyword evidence="3" id="KW-0472">Membrane</keyword>
<dbReference type="Gene3D" id="2.60.40.1170">
    <property type="entry name" value="Mu homology domain, subdomain B"/>
    <property type="match status" value="2"/>
</dbReference>
<evidence type="ECO:0000313" key="6">
    <source>
        <dbReference type="EMBL" id="WFD41583.1"/>
    </source>
</evidence>
<sequence>MDGLILLGRAGQPLIQTRFQQHRSAYPLLHIDFLNSTLRDLRSQGKENGISPILTVPVAEDVLVSGCVSGSSSDSEPDSDEQQESLSSEQEESESGTEDTQDEMNVWDTTSTSSAKASHEQAAAFTEKSAWQDNKPVENMQKDLGDGPVQTLSTNHKEAGAVLFHIKVGELRLLCPVSHHVDPLVPLSFLHQVAKVLQIYLIGNDTEPHKMTEELVTEHFDTVYQLLEEMLDGDGNVLLTELNVLREIVLPPSWLDRLVATVGLGSSESKYNKEEFFVDFVEKLEAIVQRTGKLVTMDFTGEILATASLNGTPEVVMPLTEPSIIQDCAWHPCIRQKKWNESQVLSFIPPDGTSVLGKYRLVTQTPSATGIQRLSKANNDPLIPVFLTVDLGDWDAQQGTRHFRITLESRTSTHRSLSNLAIEWPLGDFAQGVDASERNAGSSSLAQSVSSSSSHEPNSGSGESQSVDAVVFDRRKHVLHWKPGTLDSSSRTELQGDILSHTAPCQPLYALKVHYTILGHTQTNLRAKEIQLSQSGATPPVKGVRNTTKGTIEWRR</sequence>
<dbReference type="Proteomes" id="UP001214628">
    <property type="component" value="Chromosome 1"/>
</dbReference>
<evidence type="ECO:0000256" key="4">
    <source>
        <dbReference type="SAM" id="MobiDB-lite"/>
    </source>
</evidence>
<dbReference type="GO" id="GO:0012505">
    <property type="term" value="C:endomembrane system"/>
    <property type="evidence" value="ECO:0007669"/>
    <property type="project" value="UniProtKB-SubCell"/>
</dbReference>
<evidence type="ECO:0000256" key="2">
    <source>
        <dbReference type="ARBA" id="ARBA00022448"/>
    </source>
</evidence>
<dbReference type="SUPFAM" id="SSF49447">
    <property type="entry name" value="Second domain of Mu2 adaptin subunit (ap50) of ap2 adaptor"/>
    <property type="match status" value="1"/>
</dbReference>
<keyword evidence="2" id="KW-0813">Transport</keyword>
<feature type="compositionally biased region" description="Low complexity" evidence="4">
    <location>
        <begin position="441"/>
        <end position="464"/>
    </location>
</feature>
<evidence type="ECO:0000313" key="7">
    <source>
        <dbReference type="Proteomes" id="UP001214628"/>
    </source>
</evidence>
<dbReference type="InterPro" id="IPR028565">
    <property type="entry name" value="MHD"/>
</dbReference>
<accession>A0AAF0F2V3</accession>
<dbReference type="InterPro" id="IPR050431">
    <property type="entry name" value="Adaptor_comp_med_subunit"/>
</dbReference>
<name>A0AAF0F2V3_9BASI</name>
<proteinExistence type="predicted"/>
<dbReference type="GO" id="GO:0016192">
    <property type="term" value="P:vesicle-mediated transport"/>
    <property type="evidence" value="ECO:0007669"/>
    <property type="project" value="InterPro"/>
</dbReference>
<dbReference type="EMBL" id="CP118375">
    <property type="protein sequence ID" value="WFD41583.1"/>
    <property type="molecule type" value="Genomic_DNA"/>
</dbReference>
<keyword evidence="7" id="KW-1185">Reference proteome</keyword>
<dbReference type="PROSITE" id="PS51072">
    <property type="entry name" value="MHD"/>
    <property type="match status" value="1"/>
</dbReference>
<feature type="domain" description="MHD" evidence="5">
    <location>
        <begin position="273"/>
        <end position="556"/>
    </location>
</feature>
<feature type="region of interest" description="Disordered" evidence="4">
    <location>
        <begin position="534"/>
        <end position="556"/>
    </location>
</feature>
<gene>
    <name evidence="6" type="ORF">MPSI1_000214</name>
</gene>
<evidence type="ECO:0000256" key="1">
    <source>
        <dbReference type="ARBA" id="ARBA00004308"/>
    </source>
</evidence>
<dbReference type="Pfam" id="PF00928">
    <property type="entry name" value="Adap_comp_sub"/>
    <property type="match status" value="1"/>
</dbReference>
<dbReference type="InterPro" id="IPR036168">
    <property type="entry name" value="AP2_Mu_C_sf"/>
</dbReference>
<dbReference type="SUPFAM" id="SSF64356">
    <property type="entry name" value="SNARE-like"/>
    <property type="match status" value="1"/>
</dbReference>
<reference evidence="6" key="1">
    <citation type="submission" date="2023-02" db="EMBL/GenBank/DDBJ databases">
        <title>Mating type loci evolution in Malassezia.</title>
        <authorList>
            <person name="Coelho M.A."/>
        </authorList>
    </citation>
    <scope>NUCLEOTIDE SEQUENCE</scope>
    <source>
        <strain evidence="6">CBS 14136</strain>
    </source>
</reference>
<evidence type="ECO:0000259" key="5">
    <source>
        <dbReference type="PROSITE" id="PS51072"/>
    </source>
</evidence>
<dbReference type="Gene3D" id="3.30.450.60">
    <property type="match status" value="1"/>
</dbReference>
<feature type="region of interest" description="Disordered" evidence="4">
    <location>
        <begin position="437"/>
        <end position="466"/>
    </location>
</feature>
<dbReference type="GO" id="GO:0030131">
    <property type="term" value="C:clathrin adaptor complex"/>
    <property type="evidence" value="ECO:0007669"/>
    <property type="project" value="UniProtKB-UniRule"/>
</dbReference>
<dbReference type="InterPro" id="IPR011012">
    <property type="entry name" value="Longin-like_dom_sf"/>
</dbReference>
<protein>
    <recommendedName>
        <fullName evidence="5">MHD domain-containing protein</fullName>
    </recommendedName>
</protein>
<comment type="subcellular location">
    <subcellularLocation>
        <location evidence="1">Endomembrane system</location>
    </subcellularLocation>
</comment>
<dbReference type="AlphaFoldDB" id="A0AAF0F2V3"/>
<dbReference type="GO" id="GO:0006886">
    <property type="term" value="P:intracellular protein transport"/>
    <property type="evidence" value="ECO:0007669"/>
    <property type="project" value="UniProtKB-UniRule"/>
</dbReference>
<evidence type="ECO:0000256" key="3">
    <source>
        <dbReference type="ARBA" id="ARBA00023136"/>
    </source>
</evidence>
<feature type="region of interest" description="Disordered" evidence="4">
    <location>
        <begin position="66"/>
        <end position="135"/>
    </location>
</feature>
<feature type="compositionally biased region" description="Polar residues" evidence="4">
    <location>
        <begin position="107"/>
        <end position="116"/>
    </location>
</feature>